<keyword evidence="1" id="KW-0472">Membrane</keyword>
<name>A0A915EE72_9BILA</name>
<feature type="transmembrane region" description="Helical" evidence="1">
    <location>
        <begin position="157"/>
        <end position="179"/>
    </location>
</feature>
<evidence type="ECO:0000256" key="1">
    <source>
        <dbReference type="SAM" id="Phobius"/>
    </source>
</evidence>
<feature type="transmembrane region" description="Helical" evidence="1">
    <location>
        <begin position="40"/>
        <end position="62"/>
    </location>
</feature>
<dbReference type="WBParaSite" id="jg573">
    <property type="protein sequence ID" value="jg573"/>
    <property type="gene ID" value="jg573"/>
</dbReference>
<keyword evidence="2" id="KW-1185">Reference proteome</keyword>
<evidence type="ECO:0000313" key="2">
    <source>
        <dbReference type="Proteomes" id="UP000887574"/>
    </source>
</evidence>
<feature type="transmembrane region" description="Helical" evidence="1">
    <location>
        <begin position="83"/>
        <end position="101"/>
    </location>
</feature>
<accession>A0A915EE72</accession>
<organism evidence="2 3">
    <name type="scientific">Ditylenchus dipsaci</name>
    <dbReference type="NCBI Taxonomy" id="166011"/>
    <lineage>
        <taxon>Eukaryota</taxon>
        <taxon>Metazoa</taxon>
        <taxon>Ecdysozoa</taxon>
        <taxon>Nematoda</taxon>
        <taxon>Chromadorea</taxon>
        <taxon>Rhabditida</taxon>
        <taxon>Tylenchina</taxon>
        <taxon>Tylenchomorpha</taxon>
        <taxon>Sphaerularioidea</taxon>
        <taxon>Anguinidae</taxon>
        <taxon>Anguininae</taxon>
        <taxon>Ditylenchus</taxon>
    </lineage>
</organism>
<keyword evidence="1" id="KW-1133">Transmembrane helix</keyword>
<protein>
    <submittedName>
        <fullName evidence="3">Uncharacterized protein</fullName>
    </submittedName>
</protein>
<reference evidence="3" key="1">
    <citation type="submission" date="2022-11" db="UniProtKB">
        <authorList>
            <consortium name="WormBaseParasite"/>
        </authorList>
    </citation>
    <scope>IDENTIFICATION</scope>
</reference>
<keyword evidence="1" id="KW-0812">Transmembrane</keyword>
<dbReference type="AlphaFoldDB" id="A0A915EE72"/>
<sequence>MSPTWIVYLLVLFMLSAALCMGSALMVTNWSIDGYSNTGLVFWAGVVGGCLIPATPVSVLFLSLDRLVIIACPLRFYTHRVKCLIAGTSAALTLFIAVSYFEIMTATKPDDLSIFKGCWSFACLSSPTSVIFYAIDRFVVAVPNFIVSNRRKLGDRIALLAVVFSFIFDLLPSTINLAFTYATTENLSQRIVNVKILQTLSNDSASLSNSNKEQLSRKSFSAVQELVVLAGSWAVYQSNYPRMASNNDYDALFDGDELSPKEYLYSNVKATSTPVPK</sequence>
<evidence type="ECO:0000313" key="3">
    <source>
        <dbReference type="WBParaSite" id="jg573"/>
    </source>
</evidence>
<feature type="transmembrane region" description="Helical" evidence="1">
    <location>
        <begin position="7"/>
        <end position="28"/>
    </location>
</feature>
<dbReference type="Proteomes" id="UP000887574">
    <property type="component" value="Unplaced"/>
</dbReference>
<proteinExistence type="predicted"/>